<feature type="transmembrane region" description="Helical" evidence="6">
    <location>
        <begin position="30"/>
        <end position="51"/>
    </location>
</feature>
<keyword evidence="5 11" id="KW-0418">Kinase</keyword>
<dbReference type="GO" id="GO:0004673">
    <property type="term" value="F:protein histidine kinase activity"/>
    <property type="evidence" value="ECO:0007669"/>
    <property type="project" value="UniProtKB-EC"/>
</dbReference>
<feature type="domain" description="Histidine kinase" evidence="7">
    <location>
        <begin position="463"/>
        <end position="560"/>
    </location>
</feature>
<dbReference type="InterPro" id="IPR001610">
    <property type="entry name" value="PAC"/>
</dbReference>
<evidence type="ECO:0000256" key="4">
    <source>
        <dbReference type="ARBA" id="ARBA00022679"/>
    </source>
</evidence>
<evidence type="ECO:0000256" key="6">
    <source>
        <dbReference type="SAM" id="Phobius"/>
    </source>
</evidence>
<name>A0A6J5R830_9CAUD</name>
<evidence type="ECO:0000256" key="2">
    <source>
        <dbReference type="ARBA" id="ARBA00012438"/>
    </source>
</evidence>
<evidence type="ECO:0000256" key="3">
    <source>
        <dbReference type="ARBA" id="ARBA00022553"/>
    </source>
</evidence>
<dbReference type="Pfam" id="PF02518">
    <property type="entry name" value="HATPase_c"/>
    <property type="match status" value="1"/>
</dbReference>
<feature type="domain" description="PAC" evidence="9">
    <location>
        <begin position="290"/>
        <end position="342"/>
    </location>
</feature>
<dbReference type="SMART" id="SM00387">
    <property type="entry name" value="HATPase_c"/>
    <property type="match status" value="1"/>
</dbReference>
<dbReference type="NCBIfam" id="TIGR00229">
    <property type="entry name" value="sensory_box"/>
    <property type="match status" value="2"/>
</dbReference>
<reference evidence="11" key="1">
    <citation type="submission" date="2020-05" db="EMBL/GenBank/DDBJ databases">
        <authorList>
            <person name="Chiriac C."/>
            <person name="Salcher M."/>
            <person name="Ghai R."/>
            <person name="Kavagutti S V."/>
        </authorList>
    </citation>
    <scope>NUCLEOTIDE SEQUENCE</scope>
</reference>
<dbReference type="Pfam" id="PF13426">
    <property type="entry name" value="PAS_9"/>
    <property type="match status" value="1"/>
</dbReference>
<dbReference type="CDD" id="cd00130">
    <property type="entry name" value="PAS"/>
    <property type="match status" value="2"/>
</dbReference>
<evidence type="ECO:0000313" key="10">
    <source>
        <dbReference type="EMBL" id="CAB4174561.1"/>
    </source>
</evidence>
<dbReference type="EC" id="2.7.13.3" evidence="2"/>
<feature type="domain" description="PAC" evidence="9">
    <location>
        <begin position="165"/>
        <end position="219"/>
    </location>
</feature>
<dbReference type="InterPro" id="IPR035965">
    <property type="entry name" value="PAS-like_dom_sf"/>
</dbReference>
<dbReference type="InterPro" id="IPR036890">
    <property type="entry name" value="HATPase_C_sf"/>
</dbReference>
<comment type="catalytic activity">
    <reaction evidence="1">
        <text>ATP + protein L-histidine = ADP + protein N-phospho-L-histidine.</text>
        <dbReference type="EC" id="2.7.13.3"/>
    </reaction>
</comment>
<dbReference type="Gene3D" id="3.30.565.10">
    <property type="entry name" value="Histidine kinase-like ATPase, C-terminal domain"/>
    <property type="match status" value="1"/>
</dbReference>
<gene>
    <name evidence="11" type="ORF">UFOVP1247_16</name>
    <name evidence="10" type="ORF">UFOVP970_56</name>
</gene>
<protein>
    <recommendedName>
        <fullName evidence="2">histidine kinase</fullName>
        <ecNumber evidence="2">2.7.13.3</ecNumber>
    </recommendedName>
</protein>
<keyword evidence="6" id="KW-0812">Transmembrane</keyword>
<dbReference type="InterPro" id="IPR003594">
    <property type="entry name" value="HATPase_dom"/>
</dbReference>
<evidence type="ECO:0000259" key="7">
    <source>
        <dbReference type="PROSITE" id="PS50109"/>
    </source>
</evidence>
<keyword evidence="6" id="KW-0472">Membrane</keyword>
<dbReference type="PANTHER" id="PTHR43304">
    <property type="entry name" value="PHYTOCHROME-LIKE PROTEIN CPH1"/>
    <property type="match status" value="1"/>
</dbReference>
<dbReference type="PROSITE" id="PS50113">
    <property type="entry name" value="PAC"/>
    <property type="match status" value="2"/>
</dbReference>
<accession>A0A6J5R830</accession>
<dbReference type="EMBL" id="LR796916">
    <property type="protein sequence ID" value="CAB4174561.1"/>
    <property type="molecule type" value="Genomic_DNA"/>
</dbReference>
<evidence type="ECO:0000259" key="8">
    <source>
        <dbReference type="PROSITE" id="PS50112"/>
    </source>
</evidence>
<dbReference type="Gene3D" id="3.30.450.20">
    <property type="entry name" value="PAS domain"/>
    <property type="match status" value="2"/>
</dbReference>
<evidence type="ECO:0000259" key="9">
    <source>
        <dbReference type="PROSITE" id="PS50113"/>
    </source>
</evidence>
<dbReference type="InterPro" id="IPR005467">
    <property type="entry name" value="His_kinase_dom"/>
</dbReference>
<dbReference type="PANTHER" id="PTHR43304:SF1">
    <property type="entry name" value="PAC DOMAIN-CONTAINING PROTEIN"/>
    <property type="match status" value="1"/>
</dbReference>
<evidence type="ECO:0000256" key="1">
    <source>
        <dbReference type="ARBA" id="ARBA00000085"/>
    </source>
</evidence>
<evidence type="ECO:0000313" key="11">
    <source>
        <dbReference type="EMBL" id="CAB4193079.1"/>
    </source>
</evidence>
<dbReference type="PROSITE" id="PS50112">
    <property type="entry name" value="PAS"/>
    <property type="match status" value="1"/>
</dbReference>
<dbReference type="SMART" id="SM00091">
    <property type="entry name" value="PAS"/>
    <property type="match status" value="2"/>
</dbReference>
<dbReference type="SMART" id="SM00086">
    <property type="entry name" value="PAC"/>
    <property type="match status" value="2"/>
</dbReference>
<keyword evidence="3" id="KW-0597">Phosphoprotein</keyword>
<keyword evidence="4" id="KW-0808">Transferase</keyword>
<dbReference type="InterPro" id="IPR013655">
    <property type="entry name" value="PAS_fold_3"/>
</dbReference>
<evidence type="ECO:0000256" key="5">
    <source>
        <dbReference type="ARBA" id="ARBA00022777"/>
    </source>
</evidence>
<proteinExistence type="predicted"/>
<dbReference type="InterPro" id="IPR000700">
    <property type="entry name" value="PAS-assoc_C"/>
</dbReference>
<feature type="domain" description="PAS" evidence="8">
    <location>
        <begin position="95"/>
        <end position="139"/>
    </location>
</feature>
<dbReference type="PROSITE" id="PS50109">
    <property type="entry name" value="HIS_KIN"/>
    <property type="match status" value="1"/>
</dbReference>
<dbReference type="InterPro" id="IPR000014">
    <property type="entry name" value="PAS"/>
</dbReference>
<feature type="transmembrane region" description="Helical" evidence="6">
    <location>
        <begin position="57"/>
        <end position="77"/>
    </location>
</feature>
<dbReference type="Pfam" id="PF08447">
    <property type="entry name" value="PAS_3"/>
    <property type="match status" value="1"/>
</dbReference>
<dbReference type="InterPro" id="IPR052162">
    <property type="entry name" value="Sensor_kinase/Photoreceptor"/>
</dbReference>
<dbReference type="SUPFAM" id="SSF55874">
    <property type="entry name" value="ATPase domain of HSP90 chaperone/DNA topoisomerase II/histidine kinase"/>
    <property type="match status" value="1"/>
</dbReference>
<dbReference type="SUPFAM" id="SSF55785">
    <property type="entry name" value="PYP-like sensor domain (PAS domain)"/>
    <property type="match status" value="2"/>
</dbReference>
<keyword evidence="6" id="KW-1133">Transmembrane helix</keyword>
<dbReference type="EMBL" id="LR797195">
    <property type="protein sequence ID" value="CAB4193079.1"/>
    <property type="molecule type" value="Genomic_DNA"/>
</dbReference>
<organism evidence="11">
    <name type="scientific">uncultured Caudovirales phage</name>
    <dbReference type="NCBI Taxonomy" id="2100421"/>
    <lineage>
        <taxon>Viruses</taxon>
        <taxon>Duplodnaviria</taxon>
        <taxon>Heunggongvirae</taxon>
        <taxon>Uroviricota</taxon>
        <taxon>Caudoviricetes</taxon>
        <taxon>Peduoviridae</taxon>
        <taxon>Maltschvirus</taxon>
        <taxon>Maltschvirus maltsch</taxon>
    </lineage>
</organism>
<sequence>MAPFRIFAKKNAKKLSNFKVGVNLRIKIKLAIAAILMIAYMCVKISILAGLLESTVVTRWIEFFGVVSYILISILLIKDFINLTKHSVSKESIDKMNELENFLDTSSIISKADSSGKITYVNQKFTDVSGYSLAEVLGKDHSIVNSGDQPDGYWGKMYSDVLAGKVWNDVVTNKTKDGSLYYVDTYIKAQFNHSGKLEGFMSIRQDVTELKRTENEISNRMNAINRSNAVIEFDLDGNIKFANDLFLKILGYTSHAELIGKHHSIFVKDEIKDTEEYRDFWKSIRNGQFFIGEIARKKKDGSLIYLQATYNPIIGNDGKPYRVMKIATDVTQSFNQQTEIEKKNTYLEHAAKILRHDMHSGINTYIPRGLSSLERRLSDDQIKDLKIEAPLKMIKEGLRHTQKVYKGVYEFTNLVKKEVVLNRVNCDLTDILKDYLSSTAYKAQVIISELGQVDVNEALFCTALDNLIRNGLKYNDSPTKWVKLSRENDLIIIEDNGRGMSGEDFKLLSQPYTRKEGQKESGTGLGLNICVAILDEHKFSVTCNKLPEGGTQLKINIKND</sequence>